<keyword evidence="7" id="KW-0067">ATP-binding</keyword>
<keyword evidence="6" id="KW-0862">Zinc</keyword>
<evidence type="ECO:0000256" key="3">
    <source>
        <dbReference type="ARBA" id="ARBA00022598"/>
    </source>
</evidence>
<dbReference type="RefSeq" id="WP_075947027.1">
    <property type="nucleotide sequence ID" value="NZ_LT629709.1"/>
</dbReference>
<dbReference type="GO" id="GO:0005829">
    <property type="term" value="C:cytosol"/>
    <property type="evidence" value="ECO:0007669"/>
    <property type="project" value="TreeGrafter"/>
</dbReference>
<keyword evidence="5" id="KW-0547">Nucleotide-binding</keyword>
<evidence type="ECO:0000256" key="1">
    <source>
        <dbReference type="ARBA" id="ARBA00022490"/>
    </source>
</evidence>
<dbReference type="InterPro" id="IPR018163">
    <property type="entry name" value="Thr/Ala-tRNA-synth_IIc_edit"/>
</dbReference>
<dbReference type="SUPFAM" id="SSF81271">
    <property type="entry name" value="TGS-like"/>
    <property type="match status" value="1"/>
</dbReference>
<sequence>MIQITLPDGSLREYDQPLTVHEIAASIGLGLASAAVAGRVNGVLVDCEFMVGADARVSIVTPQEPDGLEILRRSCTLMLAMAVKQLHPHAQMRAGSPLGDGFFCEFAVERALAATDLPLIEARMQSLAATNHSIRRQTISSPTSTTTTTSENLSLYRLGDSEYWTTGPHVPTTKVLQAFALDHISGTLQQRVYGTCWSSHQELQYWRLPAHVMVVSMDDRQTTYAHAVTETLRRGGVRALADLRNEKVRYKIRQHSQTVPYLVVVGEKEKAGGFVSVRSNRGEDFGRMQVEAVCQWLSQPGITGG</sequence>
<dbReference type="PANTHER" id="PTHR11451">
    <property type="entry name" value="THREONINE-TRNA LIGASE"/>
    <property type="match status" value="1"/>
</dbReference>
<evidence type="ECO:0000256" key="6">
    <source>
        <dbReference type="ARBA" id="ARBA00022833"/>
    </source>
</evidence>
<reference evidence="13" key="2">
    <citation type="submission" date="2017-01" db="EMBL/GenBank/DDBJ databases">
        <authorList>
            <person name="Mah S.A."/>
            <person name="Swanson W.J."/>
            <person name="Moy G.W."/>
            <person name="Vacquier V.D."/>
        </authorList>
    </citation>
    <scope>NUCLEOTIDE SEQUENCE [LARGE SCALE GENOMIC DNA]</scope>
    <source>
        <strain evidence="13">MT1</strain>
    </source>
</reference>
<dbReference type="GO" id="GO:0046872">
    <property type="term" value="F:metal ion binding"/>
    <property type="evidence" value="ECO:0007669"/>
    <property type="project" value="UniProtKB-KW"/>
</dbReference>
<dbReference type="InterPro" id="IPR036621">
    <property type="entry name" value="Anticodon-bd_dom_sf"/>
</dbReference>
<evidence type="ECO:0000256" key="5">
    <source>
        <dbReference type="ARBA" id="ARBA00022741"/>
    </source>
</evidence>
<dbReference type="CDD" id="cd01667">
    <property type="entry name" value="TGS_ThrRS"/>
    <property type="match status" value="1"/>
</dbReference>
<evidence type="ECO:0000313" key="17">
    <source>
        <dbReference type="Proteomes" id="UP000460142"/>
    </source>
</evidence>
<dbReference type="InterPro" id="IPR004154">
    <property type="entry name" value="Anticodon-bd"/>
</dbReference>
<evidence type="ECO:0000256" key="4">
    <source>
        <dbReference type="ARBA" id="ARBA00022723"/>
    </source>
</evidence>
<dbReference type="OrthoDB" id="7026880at2"/>
<dbReference type="EMBL" id="MSTQ01000007">
    <property type="protein sequence ID" value="OLU02627.1"/>
    <property type="molecule type" value="Genomic_DNA"/>
</dbReference>
<dbReference type="Pfam" id="PF03129">
    <property type="entry name" value="HGTP_anticodon"/>
    <property type="match status" value="1"/>
</dbReference>
<dbReference type="GO" id="GO:0006435">
    <property type="term" value="P:threonyl-tRNA aminoacylation"/>
    <property type="evidence" value="ECO:0007669"/>
    <property type="project" value="TreeGrafter"/>
</dbReference>
<dbReference type="GO" id="GO:0000049">
    <property type="term" value="F:tRNA binding"/>
    <property type="evidence" value="ECO:0007669"/>
    <property type="project" value="UniProtKB-KW"/>
</dbReference>
<reference evidence="12 17" key="4">
    <citation type="submission" date="2019-09" db="EMBL/GenBank/DDBJ databases">
        <title>Draft genome sequences of 48 bacterial type strains from the CCUG.</title>
        <authorList>
            <person name="Tunovic T."/>
            <person name="Pineiro-Iglesias B."/>
            <person name="Unosson C."/>
            <person name="Inganas E."/>
            <person name="Ohlen M."/>
            <person name="Cardew S."/>
            <person name="Jensie-Markopoulos S."/>
            <person name="Salva-Serra F."/>
            <person name="Jaen-Luchoro D."/>
            <person name="Karlsson R."/>
            <person name="Svensson-Stadler L."/>
            <person name="Chun J."/>
            <person name="Moore E."/>
        </authorList>
    </citation>
    <scope>NUCLEOTIDE SEQUENCE [LARGE SCALE GENOMIC DNA]</scope>
    <source>
        <strain evidence="12 17">CCUG 53116</strain>
    </source>
</reference>
<evidence type="ECO:0000256" key="9">
    <source>
        <dbReference type="ARBA" id="ARBA00022917"/>
    </source>
</evidence>
<evidence type="ECO:0000313" key="16">
    <source>
        <dbReference type="Proteomes" id="UP000198549"/>
    </source>
</evidence>
<evidence type="ECO:0000313" key="12">
    <source>
        <dbReference type="EMBL" id="KAB0485776.1"/>
    </source>
</evidence>
<evidence type="ECO:0000256" key="2">
    <source>
        <dbReference type="ARBA" id="ARBA00022555"/>
    </source>
</evidence>
<reference evidence="14 16" key="1">
    <citation type="submission" date="2016-10" db="EMBL/GenBank/DDBJ databases">
        <authorList>
            <person name="de Groot N.N."/>
        </authorList>
    </citation>
    <scope>NUCLEOTIDE SEQUENCE [LARGE SCALE GENOMIC DNA]</scope>
    <source>
        <strain evidence="14 16">BS3776</strain>
    </source>
</reference>
<dbReference type="Proteomes" id="UP000198549">
    <property type="component" value="Chromosome I"/>
</dbReference>
<dbReference type="Gene3D" id="3.40.50.800">
    <property type="entry name" value="Anticodon-binding domain"/>
    <property type="match status" value="1"/>
</dbReference>
<dbReference type="Pfam" id="PF02824">
    <property type="entry name" value="TGS"/>
    <property type="match status" value="1"/>
</dbReference>
<keyword evidence="2" id="KW-0820">tRNA-binding</keyword>
<dbReference type="Proteomes" id="UP000186756">
    <property type="component" value="Unassembled WGS sequence"/>
</dbReference>
<accession>A0A1H0P8S1</accession>
<dbReference type="InterPro" id="IPR012676">
    <property type="entry name" value="TGS-like"/>
</dbReference>
<evidence type="ECO:0000313" key="14">
    <source>
        <dbReference type="EMBL" id="SDP01384.1"/>
    </source>
</evidence>
<keyword evidence="8" id="KW-0694">RNA-binding</keyword>
<dbReference type="PANTHER" id="PTHR11451:SF44">
    <property type="entry name" value="THREONINE--TRNA LIGASE, CHLOROPLASTIC_MITOCHONDRIAL 2"/>
    <property type="match status" value="1"/>
</dbReference>
<proteinExistence type="predicted"/>
<organism evidence="14 16">
    <name type="scientific">Pseudomonas reinekei</name>
    <dbReference type="NCBI Taxonomy" id="395598"/>
    <lineage>
        <taxon>Bacteria</taxon>
        <taxon>Pseudomonadati</taxon>
        <taxon>Pseudomonadota</taxon>
        <taxon>Gammaproteobacteria</taxon>
        <taxon>Pseudomonadales</taxon>
        <taxon>Pseudomonadaceae</taxon>
        <taxon>Pseudomonas</taxon>
    </lineage>
</organism>
<dbReference type="Gene3D" id="3.10.20.30">
    <property type="match status" value="1"/>
</dbReference>
<dbReference type="Proteomes" id="UP000460142">
    <property type="component" value="Unassembled WGS sequence"/>
</dbReference>
<keyword evidence="10 14" id="KW-0030">Aminoacyl-tRNA synthetase</keyword>
<dbReference type="InterPro" id="IPR012675">
    <property type="entry name" value="Beta-grasp_dom_sf"/>
</dbReference>
<evidence type="ECO:0000256" key="10">
    <source>
        <dbReference type="ARBA" id="ARBA00023146"/>
    </source>
</evidence>
<dbReference type="InterPro" id="IPR004095">
    <property type="entry name" value="TGS"/>
</dbReference>
<evidence type="ECO:0000313" key="13">
    <source>
        <dbReference type="EMBL" id="OLU02627.1"/>
    </source>
</evidence>
<keyword evidence="1" id="KW-0963">Cytoplasm</keyword>
<keyword evidence="3" id="KW-0436">Ligase</keyword>
<name>A0A1H0P8S1_PSERE</name>
<protein>
    <submittedName>
        <fullName evidence="12">TGS domain-containing protein</fullName>
    </submittedName>
    <submittedName>
        <fullName evidence="14">Threonyl-tRNA synthetase</fullName>
    </submittedName>
</protein>
<evidence type="ECO:0000259" key="11">
    <source>
        <dbReference type="PROSITE" id="PS51880"/>
    </source>
</evidence>
<dbReference type="SUPFAM" id="SSF52954">
    <property type="entry name" value="Class II aaRS ABD-related"/>
    <property type="match status" value="1"/>
</dbReference>
<dbReference type="GO" id="GO:0005524">
    <property type="term" value="F:ATP binding"/>
    <property type="evidence" value="ECO:0007669"/>
    <property type="project" value="UniProtKB-KW"/>
</dbReference>
<dbReference type="SUPFAM" id="SSF55186">
    <property type="entry name" value="ThrRS/AlaRS common domain"/>
    <property type="match status" value="1"/>
</dbReference>
<evidence type="ECO:0000256" key="7">
    <source>
        <dbReference type="ARBA" id="ARBA00022840"/>
    </source>
</evidence>
<feature type="domain" description="TGS" evidence="11">
    <location>
        <begin position="1"/>
        <end position="61"/>
    </location>
</feature>
<keyword evidence="15" id="KW-1185">Reference proteome</keyword>
<gene>
    <name evidence="13" type="ORF">BVK86_14240</name>
    <name evidence="12" type="ORF">F7R15_12380</name>
    <name evidence="14" type="ORF">SAMN04490202_2570</name>
</gene>
<dbReference type="Gene3D" id="3.30.980.10">
    <property type="entry name" value="Threonyl-trna Synthetase, Chain A, domain 2"/>
    <property type="match status" value="1"/>
</dbReference>
<dbReference type="EMBL" id="VZPS01000006">
    <property type="protein sequence ID" value="KAB0485776.1"/>
    <property type="molecule type" value="Genomic_DNA"/>
</dbReference>
<evidence type="ECO:0000313" key="15">
    <source>
        <dbReference type="Proteomes" id="UP000186756"/>
    </source>
</evidence>
<dbReference type="AlphaFoldDB" id="A0A1H0P8S1"/>
<dbReference type="PROSITE" id="PS51880">
    <property type="entry name" value="TGS"/>
    <property type="match status" value="1"/>
</dbReference>
<dbReference type="EMBL" id="LT629709">
    <property type="protein sequence ID" value="SDP01384.1"/>
    <property type="molecule type" value="Genomic_DNA"/>
</dbReference>
<evidence type="ECO:0000256" key="8">
    <source>
        <dbReference type="ARBA" id="ARBA00022884"/>
    </source>
</evidence>
<reference evidence="15" key="3">
    <citation type="submission" date="2017-01" db="EMBL/GenBank/DDBJ databases">
        <authorList>
            <person name="Poblete-Castro I."/>
        </authorList>
    </citation>
    <scope>NUCLEOTIDE SEQUENCE [LARGE SCALE GENOMIC DNA]</scope>
    <source>
        <strain evidence="15">DSM 18361 / CCUG 53116 / MT1</strain>
    </source>
</reference>
<dbReference type="FunFam" id="3.10.20.30:FF:000005">
    <property type="entry name" value="Threonine--tRNA ligase"/>
    <property type="match status" value="1"/>
</dbReference>
<keyword evidence="9" id="KW-0648">Protein biosynthesis</keyword>
<dbReference type="GO" id="GO:0004829">
    <property type="term" value="F:threonine-tRNA ligase activity"/>
    <property type="evidence" value="ECO:0007669"/>
    <property type="project" value="TreeGrafter"/>
</dbReference>
<keyword evidence="4" id="KW-0479">Metal-binding</keyword>